<dbReference type="PANTHER" id="PTHR46481">
    <property type="entry name" value="ZINC FINGER BED DOMAIN-CONTAINING PROTEIN 4"/>
    <property type="match status" value="1"/>
</dbReference>
<reference evidence="6 7" key="1">
    <citation type="journal article" date="2022" name="Nat. Ecol. Evol.">
        <title>A masculinizing supergene underlies an exaggerated male reproductive morph in a spider.</title>
        <authorList>
            <person name="Hendrickx F."/>
            <person name="De Corte Z."/>
            <person name="Sonet G."/>
            <person name="Van Belleghem S.M."/>
            <person name="Kostlbacher S."/>
            <person name="Vangestel C."/>
        </authorList>
    </citation>
    <scope>NUCLEOTIDE SEQUENCE [LARGE SCALE GENOMIC DNA]</scope>
    <source>
        <strain evidence="6">W744_W776</strain>
    </source>
</reference>
<keyword evidence="3" id="KW-0863">Zinc-finger</keyword>
<gene>
    <name evidence="6" type="ORF">JTE90_024387</name>
</gene>
<evidence type="ECO:0000313" key="6">
    <source>
        <dbReference type="EMBL" id="KAG8174684.1"/>
    </source>
</evidence>
<dbReference type="InterPro" id="IPR052035">
    <property type="entry name" value="ZnF_BED_domain_contain"/>
</dbReference>
<dbReference type="InterPro" id="IPR012337">
    <property type="entry name" value="RNaseH-like_sf"/>
</dbReference>
<protein>
    <recommendedName>
        <fullName evidence="8">Transposase</fullName>
    </recommendedName>
</protein>
<accession>A0AAV6TTB9</accession>
<dbReference type="AlphaFoldDB" id="A0AAV6TTB9"/>
<evidence type="ECO:0000256" key="2">
    <source>
        <dbReference type="ARBA" id="ARBA00022723"/>
    </source>
</evidence>
<dbReference type="GO" id="GO:0008270">
    <property type="term" value="F:zinc ion binding"/>
    <property type="evidence" value="ECO:0007669"/>
    <property type="project" value="UniProtKB-KW"/>
</dbReference>
<keyword evidence="7" id="KW-1185">Reference proteome</keyword>
<evidence type="ECO:0000313" key="7">
    <source>
        <dbReference type="Proteomes" id="UP000827092"/>
    </source>
</evidence>
<keyword evidence="5" id="KW-0539">Nucleus</keyword>
<keyword evidence="2" id="KW-0479">Metal-binding</keyword>
<comment type="subcellular location">
    <subcellularLocation>
        <location evidence="1">Nucleus</location>
    </subcellularLocation>
</comment>
<evidence type="ECO:0000256" key="5">
    <source>
        <dbReference type="ARBA" id="ARBA00023242"/>
    </source>
</evidence>
<evidence type="ECO:0000256" key="3">
    <source>
        <dbReference type="ARBA" id="ARBA00022771"/>
    </source>
</evidence>
<dbReference type="Proteomes" id="UP000827092">
    <property type="component" value="Unassembled WGS sequence"/>
</dbReference>
<dbReference type="SUPFAM" id="SSF140996">
    <property type="entry name" value="Hermes dimerisation domain"/>
    <property type="match status" value="1"/>
</dbReference>
<dbReference type="EMBL" id="JAFNEN010001165">
    <property type="protein sequence ID" value="KAG8174684.1"/>
    <property type="molecule type" value="Genomic_DNA"/>
</dbReference>
<proteinExistence type="predicted"/>
<dbReference type="GO" id="GO:0005634">
    <property type="term" value="C:nucleus"/>
    <property type="evidence" value="ECO:0007669"/>
    <property type="project" value="UniProtKB-SubCell"/>
</dbReference>
<comment type="caution">
    <text evidence="6">The sequence shown here is derived from an EMBL/GenBank/DDBJ whole genome shotgun (WGS) entry which is preliminary data.</text>
</comment>
<dbReference type="PANTHER" id="PTHR46481:SF10">
    <property type="entry name" value="ZINC FINGER BED DOMAIN-CONTAINING PROTEIN 39"/>
    <property type="match status" value="1"/>
</dbReference>
<sequence>MMMQLKLSAIYVLLSFQEEGLVRRHPPLHFLIIRTKHTVEYDKHFLTKKTSYSANDDVDDPDTSSRKRFLSQPTLASVLEKKKLWDINHPKSVELHHAIAQMIAVDNQPYSFVEDEGFRNMMSKAQPQYKIPSREYFKDKVLPKMYSECRADIASLISSSENISLTTDMWTNTVTKDSFISFTAHWIDIAYNYRHAVLHARHFPGSHTGERISTMLSEMSAEWAITNKIHLVIRDSGENIVKGIKDANLKSKSCFLHNLHLIVTDALNSQRAVKEIVAIGRKIVGHFNHSSLACSIFKHFKCT</sequence>
<dbReference type="SUPFAM" id="SSF53098">
    <property type="entry name" value="Ribonuclease H-like"/>
    <property type="match status" value="1"/>
</dbReference>
<evidence type="ECO:0000256" key="1">
    <source>
        <dbReference type="ARBA" id="ARBA00004123"/>
    </source>
</evidence>
<evidence type="ECO:0008006" key="8">
    <source>
        <dbReference type="Google" id="ProtNLM"/>
    </source>
</evidence>
<organism evidence="6 7">
    <name type="scientific">Oedothorax gibbosus</name>
    <dbReference type="NCBI Taxonomy" id="931172"/>
    <lineage>
        <taxon>Eukaryota</taxon>
        <taxon>Metazoa</taxon>
        <taxon>Ecdysozoa</taxon>
        <taxon>Arthropoda</taxon>
        <taxon>Chelicerata</taxon>
        <taxon>Arachnida</taxon>
        <taxon>Araneae</taxon>
        <taxon>Araneomorphae</taxon>
        <taxon>Entelegynae</taxon>
        <taxon>Araneoidea</taxon>
        <taxon>Linyphiidae</taxon>
        <taxon>Erigoninae</taxon>
        <taxon>Oedothorax</taxon>
    </lineage>
</organism>
<keyword evidence="4" id="KW-0862">Zinc</keyword>
<evidence type="ECO:0000256" key="4">
    <source>
        <dbReference type="ARBA" id="ARBA00022833"/>
    </source>
</evidence>
<name>A0AAV6TTB9_9ARAC</name>